<protein>
    <submittedName>
        <fullName evidence="2">Beta' subunit of RNA polymerase</fullName>
    </submittedName>
</protein>
<accession>A0A0S2IDP0</accession>
<evidence type="ECO:0000313" key="2">
    <source>
        <dbReference type="EMBL" id="ALO21678.1"/>
    </source>
</evidence>
<sequence length="761" mass="82912">MNILKISTTGQFSKTYGSISKPLNPLDGLFTPPSMGSQRDPALLRRAADRNFCPPEGLDGRPRPSRGVRAFGGASMAGPGKAVRRIPTGIRRNSHPNTILQQALKRVLFRAFPLDGRGRPSSPLPPLPRGRGGQGYEGFVFGHRGASAKGRWAAKLPGHRAPALTGGGGSERQFLPSAKTKGPFDGQGRLSSPRPLYPLLDGRGRPSSPCPLVFANGKNFSRWGSRGRPSSPWQRRRARAVCSALAFAKGKSCKASIRKGMVCAQTIENPGLNKNKKIYTSYSKLSEVKLLTIGIASPLRILQWAEKTLPNGKIYGEVLNANTLHHKTFKPQKGGLFCERIFGPLKDFECACGKTDKSVKFFHKTLSSSTTSFSNTNPLSDSFTGGQASTSPLPTDTVLHRLYRPVETAVDAKRTASKDNTCPRVSEASSHATTVFKGGNLSEPFIFFDQPGTKEATFVKSPKNTQPCLRTGTGTGIKGVFSDDPPLLQNEREPKLGGVVQTKVKRKFCPDCDVEYTWSVIRRYQLGYIKLNSPVTHIWFLKGTPSYLSILLDMKKRYLQYVTYCNETLTIENSLNNKGVALDSPAKIFLSWQNIVKKTESTSLKFHKMDEKLRERNPQGSPAAASSFYGGLSQLGTSFEVPAGQGSHRREEGFSFDATSGLRQRRPGPAEALCNTEGSESFAFSNSLSSPLDGLFTPPSMGSQRDPALLRRAADRNFCPPEGLDGRAASLPIGLWPMPLRNSCPPKGASNFGRRPFGEGP</sequence>
<organism evidence="2">
    <name type="scientific">Stephanosphaera pluvialis</name>
    <dbReference type="NCBI Taxonomy" id="51712"/>
    <lineage>
        <taxon>Eukaryota</taxon>
        <taxon>Viridiplantae</taxon>
        <taxon>Chlorophyta</taxon>
        <taxon>core chlorophytes</taxon>
        <taxon>Chlorophyceae</taxon>
        <taxon>CS clade</taxon>
        <taxon>Chlamydomonadales</taxon>
        <taxon>Haematococcaceae</taxon>
        <taxon>Stephanosphaera</taxon>
    </lineage>
</organism>
<reference evidence="2" key="1">
    <citation type="journal article" date="2015" name="BMC Evol. Biol.">
        <title>Chloroplast phylogenomic analysis of chlorophyte green algae identifies a novel lineage sister to the Sphaeropleales (Chlorophyceae).</title>
        <authorList>
            <person name="Lemieux C."/>
            <person name="Vincent A.T."/>
            <person name="Labarre A."/>
            <person name="Otis C."/>
            <person name="Turmel M."/>
        </authorList>
    </citation>
    <scope>NUCLEOTIDE SEQUENCE</scope>
</reference>
<feature type="non-terminal residue" evidence="2">
    <location>
        <position position="761"/>
    </location>
</feature>
<evidence type="ECO:0000256" key="1">
    <source>
        <dbReference type="SAM" id="MobiDB-lite"/>
    </source>
</evidence>
<name>A0A0S2IDP0_9CHLO</name>
<dbReference type="EMBL" id="KT625361">
    <property type="protein sequence ID" value="ALO21678.1"/>
    <property type="molecule type" value="Genomic_DNA"/>
</dbReference>
<dbReference type="SUPFAM" id="SSF64484">
    <property type="entry name" value="beta and beta-prime subunits of DNA dependent RNA-polymerase"/>
    <property type="match status" value="1"/>
</dbReference>
<keyword evidence="2" id="KW-0150">Chloroplast</keyword>
<keyword evidence="2" id="KW-0934">Plastid</keyword>
<geneLocation type="chloroplast" evidence="2"/>
<feature type="region of interest" description="Disordered" evidence="1">
    <location>
        <begin position="742"/>
        <end position="761"/>
    </location>
</feature>
<dbReference type="AlphaFoldDB" id="A0A0S2IDP0"/>
<gene>
    <name evidence="2" type="primary">rpoC1a</name>
</gene>
<proteinExistence type="predicted"/>